<dbReference type="Proteomes" id="UP000317940">
    <property type="component" value="Unassembled WGS sequence"/>
</dbReference>
<sequence length="709" mass="79270">MAGTARDRGPSEAALTRMSKLFRRASRTAGSDSESPEVSEMRHNRRVRMRKEADGSGRSGPSLGFATSRPRDPLFYWKQNNLPFEFDDSEQMKRLRAYCRLVYAAHPIVGSCIDIYAKYPLLGMKLSCKDERLTEFYSDLFFDEEHGLNYDEFLVSMGREYWLVGEAWPLGTFNEALGVWDDEELLDPDNIEVQRSPFLRDPRYTIRLPEAMRELIRTRTPAWEYDKLMAAYPELAAYAADNVLMPVSNILLRQLKFHGGGPNAKRGVPLLYRGMRSLMQEEMLNAAVDAVADRLYTPLILAKLGASASDLGTEVPWIPTQDDLADFEEALDSALAADFRVITHHFGIDMAPVLGKEDMPDFTDDFDRIEGRILQVFGLSQTMLSGASSGETYAADALNRDLVTQLLTDYQKLVRRHYRQRALVVAEAQEHYDYETRGGQRFVRMEEVLEVDEETGEERIVEQPKLLIPEIEFRTMSLQDEARQTEFFEALREAGVPISMRTRLHNVSIDFDDEVNKTREEQIELAVEEQRTRKELYQRLRAEGLPIPADLRADFEPRALPEGQDPAMDMIRAPLMGLDPVALQPTLAPTTTDIAGMPPAGGVPVPGFGAQPVDAGQGDGSDGAAAGEGSAVPPESSEQRGGMPKPAALFKGAARMRALGRAYNAPVVYGPDSTVAPEHRRPHGRYGDPVHVGARRFLKIDAAVPLEKG</sequence>
<feature type="compositionally biased region" description="Basic and acidic residues" evidence="1">
    <location>
        <begin position="1"/>
        <end position="10"/>
    </location>
</feature>
<evidence type="ECO:0000256" key="1">
    <source>
        <dbReference type="SAM" id="MobiDB-lite"/>
    </source>
</evidence>
<protein>
    <recommendedName>
        <fullName evidence="4">Portal protein</fullName>
    </recommendedName>
</protein>
<organism evidence="2 3">
    <name type="scientific">Kitasatospora viridis</name>
    <dbReference type="NCBI Taxonomy" id="281105"/>
    <lineage>
        <taxon>Bacteria</taxon>
        <taxon>Bacillati</taxon>
        <taxon>Actinomycetota</taxon>
        <taxon>Actinomycetes</taxon>
        <taxon>Kitasatosporales</taxon>
        <taxon>Streptomycetaceae</taxon>
        <taxon>Kitasatospora</taxon>
    </lineage>
</organism>
<dbReference type="AlphaFoldDB" id="A0A561S9Y3"/>
<feature type="region of interest" description="Disordered" evidence="1">
    <location>
        <begin position="1"/>
        <end position="67"/>
    </location>
</feature>
<evidence type="ECO:0000313" key="3">
    <source>
        <dbReference type="Proteomes" id="UP000317940"/>
    </source>
</evidence>
<dbReference type="EMBL" id="VIWT01000008">
    <property type="protein sequence ID" value="TWF71680.1"/>
    <property type="molecule type" value="Genomic_DNA"/>
</dbReference>
<accession>A0A561S9Y3</accession>
<reference evidence="2 3" key="1">
    <citation type="submission" date="2019-06" db="EMBL/GenBank/DDBJ databases">
        <title>Sequencing the genomes of 1000 actinobacteria strains.</title>
        <authorList>
            <person name="Klenk H.-P."/>
        </authorList>
    </citation>
    <scope>NUCLEOTIDE SEQUENCE [LARGE SCALE GENOMIC DNA]</scope>
    <source>
        <strain evidence="2 3">DSM 44826</strain>
    </source>
</reference>
<evidence type="ECO:0008006" key="4">
    <source>
        <dbReference type="Google" id="ProtNLM"/>
    </source>
</evidence>
<keyword evidence="3" id="KW-1185">Reference proteome</keyword>
<feature type="compositionally biased region" description="Low complexity" evidence="1">
    <location>
        <begin position="606"/>
        <end position="631"/>
    </location>
</feature>
<proteinExistence type="predicted"/>
<feature type="region of interest" description="Disordered" evidence="1">
    <location>
        <begin position="606"/>
        <end position="646"/>
    </location>
</feature>
<evidence type="ECO:0000313" key="2">
    <source>
        <dbReference type="EMBL" id="TWF71680.1"/>
    </source>
</evidence>
<comment type="caution">
    <text evidence="2">The sequence shown here is derived from an EMBL/GenBank/DDBJ whole genome shotgun (WGS) entry which is preliminary data.</text>
</comment>
<name>A0A561S9Y3_9ACTN</name>
<gene>
    <name evidence="2" type="ORF">FHX73_1851</name>
</gene>